<dbReference type="EMBL" id="JAGKQM010000002">
    <property type="protein sequence ID" value="KAH0937717.1"/>
    <property type="molecule type" value="Genomic_DNA"/>
</dbReference>
<evidence type="ECO:0000313" key="1">
    <source>
        <dbReference type="EMBL" id="KAH0937717.1"/>
    </source>
</evidence>
<reference evidence="1 2" key="1">
    <citation type="submission" date="2021-05" db="EMBL/GenBank/DDBJ databases">
        <title>Genome Assembly of Synthetic Allotetraploid Brassica napus Reveals Homoeologous Exchanges between Subgenomes.</title>
        <authorList>
            <person name="Davis J.T."/>
        </authorList>
    </citation>
    <scope>NUCLEOTIDE SEQUENCE [LARGE SCALE GENOMIC DNA]</scope>
    <source>
        <strain evidence="2">cv. Da-Ae</strain>
        <tissue evidence="1">Seedling</tissue>
    </source>
</reference>
<evidence type="ECO:0000313" key="2">
    <source>
        <dbReference type="Proteomes" id="UP000824890"/>
    </source>
</evidence>
<accession>A0ABQ8E8K1</accession>
<comment type="caution">
    <text evidence="1">The sequence shown here is derived from an EMBL/GenBank/DDBJ whole genome shotgun (WGS) entry which is preliminary data.</text>
</comment>
<protein>
    <submittedName>
        <fullName evidence="1">Uncharacterized protein</fullName>
    </submittedName>
</protein>
<name>A0ABQ8E8K1_BRANA</name>
<feature type="non-terminal residue" evidence="1">
    <location>
        <position position="129"/>
    </location>
</feature>
<keyword evidence="2" id="KW-1185">Reference proteome</keyword>
<organism evidence="1 2">
    <name type="scientific">Brassica napus</name>
    <name type="common">Rape</name>
    <dbReference type="NCBI Taxonomy" id="3708"/>
    <lineage>
        <taxon>Eukaryota</taxon>
        <taxon>Viridiplantae</taxon>
        <taxon>Streptophyta</taxon>
        <taxon>Embryophyta</taxon>
        <taxon>Tracheophyta</taxon>
        <taxon>Spermatophyta</taxon>
        <taxon>Magnoliopsida</taxon>
        <taxon>eudicotyledons</taxon>
        <taxon>Gunneridae</taxon>
        <taxon>Pentapetalae</taxon>
        <taxon>rosids</taxon>
        <taxon>malvids</taxon>
        <taxon>Brassicales</taxon>
        <taxon>Brassicaceae</taxon>
        <taxon>Brassiceae</taxon>
        <taxon>Brassica</taxon>
    </lineage>
</organism>
<sequence length="129" mass="15309">MVSSFHVSILHFGHVTPYSNQQVSRGRSQDNFLVPQESKWQQHQYYPWLIRRRINIKNSAKEWSIQIYHLFIVNPPRESTIQEALPQGFREPADVGSRVLLGDVSVESEKIRTRERFFKRKLEDCDRVI</sequence>
<gene>
    <name evidence="1" type="ORF">HID58_005178</name>
</gene>
<proteinExistence type="predicted"/>
<dbReference type="Proteomes" id="UP000824890">
    <property type="component" value="Unassembled WGS sequence"/>
</dbReference>